<keyword evidence="1" id="KW-0812">Transmembrane</keyword>
<evidence type="ECO:0000256" key="1">
    <source>
        <dbReference type="SAM" id="Phobius"/>
    </source>
</evidence>
<keyword evidence="1" id="KW-1133">Transmembrane helix</keyword>
<dbReference type="RefSeq" id="WP_130555958.1">
    <property type="nucleotide sequence ID" value="NZ_AP028947.1"/>
</dbReference>
<dbReference type="KEGG" id="lto:RGQ30_20810"/>
<feature type="transmembrane region" description="Helical" evidence="1">
    <location>
        <begin position="71"/>
        <end position="93"/>
    </location>
</feature>
<accession>A0AA86J8K8</accession>
<evidence type="ECO:0000313" key="3">
    <source>
        <dbReference type="Proteomes" id="UP001329151"/>
    </source>
</evidence>
<proteinExistence type="predicted"/>
<name>A0AA86J8K8_9BURK</name>
<evidence type="ECO:0000313" key="2">
    <source>
        <dbReference type="EMBL" id="BET26580.1"/>
    </source>
</evidence>
<sequence>MAIFRTYLLLVIAVLGLYTLKVGLDHGWNLIPIFFDNILAMDWQGQFNVDFMSFLALSAIWVSWRHRFSPGGLILGVVAFFGGMMFLAPYLIWASLKAKGDVRVLLLGNQL</sequence>
<keyword evidence="3" id="KW-1185">Reference proteome</keyword>
<protein>
    <submittedName>
        <fullName evidence="2">Uncharacterized protein</fullName>
    </submittedName>
</protein>
<organism evidence="2 3">
    <name type="scientific">Limnobacter thiooxidans</name>
    <dbReference type="NCBI Taxonomy" id="131080"/>
    <lineage>
        <taxon>Bacteria</taxon>
        <taxon>Pseudomonadati</taxon>
        <taxon>Pseudomonadota</taxon>
        <taxon>Betaproteobacteria</taxon>
        <taxon>Burkholderiales</taxon>
        <taxon>Burkholderiaceae</taxon>
        <taxon>Limnobacter</taxon>
    </lineage>
</organism>
<feature type="transmembrane region" description="Helical" evidence="1">
    <location>
        <begin position="45"/>
        <end position="64"/>
    </location>
</feature>
<dbReference type="Proteomes" id="UP001329151">
    <property type="component" value="Chromosome"/>
</dbReference>
<keyword evidence="1" id="KW-0472">Membrane</keyword>
<dbReference type="AlphaFoldDB" id="A0AA86J8K8"/>
<dbReference type="EMBL" id="AP028947">
    <property type="protein sequence ID" value="BET26580.1"/>
    <property type="molecule type" value="Genomic_DNA"/>
</dbReference>
<gene>
    <name evidence="2" type="ORF">RGQ30_20810</name>
</gene>
<reference evidence="2 3" key="1">
    <citation type="submission" date="2023-10" db="EMBL/GenBank/DDBJ databases">
        <title>Complete Genome Sequence of Limnobacter thiooxidans CS-K2T, Isolated from freshwater lake sediments in Bavaria, Germany.</title>
        <authorList>
            <person name="Naruki M."/>
            <person name="Watanabe A."/>
            <person name="Warashina T."/>
            <person name="Morita T."/>
            <person name="Arakawa K."/>
        </authorList>
    </citation>
    <scope>NUCLEOTIDE SEQUENCE [LARGE SCALE GENOMIC DNA]</scope>
    <source>
        <strain evidence="2 3">CS-K2</strain>
    </source>
</reference>